<dbReference type="EMBL" id="MFFM01000046">
    <property type="protein sequence ID" value="OGF08931.1"/>
    <property type="molecule type" value="Genomic_DNA"/>
</dbReference>
<dbReference type="InterPro" id="IPR002645">
    <property type="entry name" value="STAS_dom"/>
</dbReference>
<organism evidence="8 9">
    <name type="scientific">Candidatus Edwardsbacteria bacterium GWF2_54_11</name>
    <dbReference type="NCBI Taxonomy" id="1817851"/>
    <lineage>
        <taxon>Bacteria</taxon>
        <taxon>Candidatus Edwardsiibacteriota</taxon>
    </lineage>
</organism>
<dbReference type="PROSITE" id="PS51094">
    <property type="entry name" value="PTS_EIIA_TYPE_2"/>
    <property type="match status" value="1"/>
</dbReference>
<dbReference type="InterPro" id="IPR011547">
    <property type="entry name" value="SLC26A/SulP_dom"/>
</dbReference>
<keyword evidence="4 5" id="KW-0472">Membrane</keyword>
<comment type="caution">
    <text evidence="8">The sequence shown here is derived from an EMBL/GenBank/DDBJ whole genome shotgun (WGS) entry which is preliminary data.</text>
</comment>
<evidence type="ECO:0000256" key="3">
    <source>
        <dbReference type="ARBA" id="ARBA00022989"/>
    </source>
</evidence>
<dbReference type="InterPro" id="IPR016152">
    <property type="entry name" value="PTrfase/Anion_transptr"/>
</dbReference>
<dbReference type="PANTHER" id="PTHR11814">
    <property type="entry name" value="SULFATE TRANSPORTER"/>
    <property type="match status" value="1"/>
</dbReference>
<evidence type="ECO:0008006" key="10">
    <source>
        <dbReference type="Google" id="ProtNLM"/>
    </source>
</evidence>
<dbReference type="PROSITE" id="PS50801">
    <property type="entry name" value="STAS"/>
    <property type="match status" value="1"/>
</dbReference>
<feature type="transmembrane region" description="Helical" evidence="5">
    <location>
        <begin position="163"/>
        <end position="183"/>
    </location>
</feature>
<feature type="transmembrane region" description="Helical" evidence="5">
    <location>
        <begin position="325"/>
        <end position="344"/>
    </location>
</feature>
<feature type="transmembrane region" description="Helical" evidence="5">
    <location>
        <begin position="254"/>
        <end position="275"/>
    </location>
</feature>
<evidence type="ECO:0000259" key="7">
    <source>
        <dbReference type="PROSITE" id="PS51094"/>
    </source>
</evidence>
<feature type="transmembrane region" description="Helical" evidence="5">
    <location>
        <begin position="64"/>
        <end position="83"/>
    </location>
</feature>
<evidence type="ECO:0000256" key="4">
    <source>
        <dbReference type="ARBA" id="ARBA00023136"/>
    </source>
</evidence>
<evidence type="ECO:0000259" key="6">
    <source>
        <dbReference type="PROSITE" id="PS50801"/>
    </source>
</evidence>
<feature type="domain" description="STAS" evidence="6">
    <location>
        <begin position="436"/>
        <end position="545"/>
    </location>
</feature>
<keyword evidence="2 5" id="KW-0812">Transmembrane</keyword>
<dbReference type="Pfam" id="PF00359">
    <property type="entry name" value="PTS_EIIA_2"/>
    <property type="match status" value="1"/>
</dbReference>
<dbReference type="GO" id="GO:0016020">
    <property type="term" value="C:membrane"/>
    <property type="evidence" value="ECO:0007669"/>
    <property type="project" value="UniProtKB-SubCell"/>
</dbReference>
<feature type="transmembrane region" description="Helical" evidence="5">
    <location>
        <begin position="190"/>
        <end position="215"/>
    </location>
</feature>
<feature type="transmembrane region" description="Helical" evidence="5">
    <location>
        <begin position="135"/>
        <end position="157"/>
    </location>
</feature>
<dbReference type="AlphaFoldDB" id="A0A1F5R4S6"/>
<dbReference type="CDD" id="cd00211">
    <property type="entry name" value="PTS_IIA_fru"/>
    <property type="match status" value="1"/>
</dbReference>
<dbReference type="SUPFAM" id="SSF52091">
    <property type="entry name" value="SpoIIaa-like"/>
    <property type="match status" value="1"/>
</dbReference>
<dbReference type="InterPro" id="IPR036513">
    <property type="entry name" value="STAS_dom_sf"/>
</dbReference>
<protein>
    <recommendedName>
        <fullName evidence="10">STAS domain-containing protein</fullName>
    </recommendedName>
</protein>
<evidence type="ECO:0000256" key="5">
    <source>
        <dbReference type="SAM" id="Phobius"/>
    </source>
</evidence>
<evidence type="ECO:0000256" key="2">
    <source>
        <dbReference type="ARBA" id="ARBA00022692"/>
    </source>
</evidence>
<feature type="transmembrane region" description="Helical" evidence="5">
    <location>
        <begin position="350"/>
        <end position="369"/>
    </location>
</feature>
<dbReference type="SUPFAM" id="SSF55804">
    <property type="entry name" value="Phoshotransferase/anion transport protein"/>
    <property type="match status" value="1"/>
</dbReference>
<reference evidence="8 9" key="1">
    <citation type="journal article" date="2016" name="Nat. Commun.">
        <title>Thousands of microbial genomes shed light on interconnected biogeochemical processes in an aquifer system.</title>
        <authorList>
            <person name="Anantharaman K."/>
            <person name="Brown C.T."/>
            <person name="Hug L.A."/>
            <person name="Sharon I."/>
            <person name="Castelle C.J."/>
            <person name="Probst A.J."/>
            <person name="Thomas B.C."/>
            <person name="Singh A."/>
            <person name="Wilkins M.J."/>
            <person name="Karaoz U."/>
            <person name="Brodie E.L."/>
            <person name="Williams K.H."/>
            <person name="Hubbard S.S."/>
            <person name="Banfield J.F."/>
        </authorList>
    </citation>
    <scope>NUCLEOTIDE SEQUENCE [LARGE SCALE GENOMIC DNA]</scope>
</reference>
<feature type="transmembrane region" description="Helical" evidence="5">
    <location>
        <begin position="103"/>
        <end position="123"/>
    </location>
</feature>
<dbReference type="InterPro" id="IPR002178">
    <property type="entry name" value="PTS_EIIA_type-2_dom"/>
</dbReference>
<accession>A0A1F5R4S6</accession>
<dbReference type="Pfam" id="PF01740">
    <property type="entry name" value="STAS"/>
    <property type="match status" value="1"/>
</dbReference>
<feature type="domain" description="PTS EIIA type-2" evidence="7">
    <location>
        <begin position="558"/>
        <end position="703"/>
    </location>
</feature>
<feature type="transmembrane region" description="Helical" evidence="5">
    <location>
        <begin position="381"/>
        <end position="414"/>
    </location>
</feature>
<dbReference type="InterPro" id="IPR001902">
    <property type="entry name" value="SLC26A/SulP_fam"/>
</dbReference>
<keyword evidence="3 5" id="KW-1133">Transmembrane helix</keyword>
<dbReference type="Gene3D" id="3.30.750.24">
    <property type="entry name" value="STAS domain"/>
    <property type="match status" value="1"/>
</dbReference>
<dbReference type="GO" id="GO:0055085">
    <property type="term" value="P:transmembrane transport"/>
    <property type="evidence" value="ECO:0007669"/>
    <property type="project" value="InterPro"/>
</dbReference>
<name>A0A1F5R4S6_9BACT</name>
<comment type="subcellular location">
    <subcellularLocation>
        <location evidence="1">Membrane</location>
        <topology evidence="1">Multi-pass membrane protein</topology>
    </subcellularLocation>
</comment>
<gene>
    <name evidence="8" type="ORF">A2024_01540</name>
</gene>
<evidence type="ECO:0000256" key="1">
    <source>
        <dbReference type="ARBA" id="ARBA00004141"/>
    </source>
</evidence>
<dbReference type="Proteomes" id="UP000177230">
    <property type="component" value="Unassembled WGS sequence"/>
</dbReference>
<proteinExistence type="predicted"/>
<evidence type="ECO:0000313" key="8">
    <source>
        <dbReference type="EMBL" id="OGF08931.1"/>
    </source>
</evidence>
<evidence type="ECO:0000313" key="9">
    <source>
        <dbReference type="Proteomes" id="UP000177230"/>
    </source>
</evidence>
<dbReference type="CDD" id="cd07042">
    <property type="entry name" value="STAS_SulP_like_sulfate_transporter"/>
    <property type="match status" value="1"/>
</dbReference>
<dbReference type="Gene3D" id="3.40.930.10">
    <property type="entry name" value="Mannitol-specific EII, Chain A"/>
    <property type="match status" value="1"/>
</dbReference>
<dbReference type="Pfam" id="PF00916">
    <property type="entry name" value="Sulfate_transp"/>
    <property type="match status" value="2"/>
</dbReference>
<feature type="transmembrane region" description="Helical" evidence="5">
    <location>
        <begin position="36"/>
        <end position="57"/>
    </location>
</feature>
<sequence length="705" mass="76142">MRLQALAKKFDPAEYFREFDFKDYLKFDLTSFKGDLSGGLTSAIVALPLALGFGILATNGDPSGAVAGLYGAVFTGIFASLFGGTPQQITGPTGGMTVILTQIFVQFHDINALLLACLIAGILQIAMGLFKLGKFVSFIPQPVISGFTNGIAILIFSQQLKTFFSAPLVALITIAFIIIVPLINRSLPKLFLGLLFGSLITFFLGDRIGAFLYSFDWKSLAFIRSPAIGIVGSIPNVLQLPAWPNASWASWHRAIPAGFAIAMLGYLETLLASVVVDSVTNTEHNSNRELVGQGIGNSAAALFGGIAGTGAIVRTMINIRSGGKTKLSGVICGLILVVVILSLAPVAARIPLAALSGVLMMAAVGMFEWEPIKILPKTPLADSLVFVTTMLVTVFADLISAVLIGMLMATFLFINRVSQLGIIPALERDLSSISEDTKKIMQRHKISVFGIEGPLFFGAVRSFSKAITNAMPDTLILDMKGVSIVDASGAQAVESIIQKMRGRKKRVLISGMRPEVRKILHELEIIQNVGADSFPDDLEKAIDYAVSLAENRQPNLSDYLKSDLIMLEAEVSDKKQLFEKAVDLAVEKGYVFDREAFLESLWHREQDSPTTLGQGVAIPHSRSGAATDEVVIIYISLKRPIPGYVCDDRQPVKIVLMISAGENIQGYLKVLKLIGQAMGRESVRQQLKQADSPGKVMDVFHSVME</sequence>
<feature type="transmembrane region" description="Helical" evidence="5">
    <location>
        <begin position="295"/>
        <end position="313"/>
    </location>
</feature>